<sequence>MIKKSVLALALAGLLSSPAYADVTINGFASIKAGMTTGSNDTLYGYADDLDFKNESLMALQVRSDLGEKLSVTAQLMGRGNNDFDIGFEWAFLTYELTDNMRINAGRLRTPFYKYSDYMDVGYAYDWSRVPQSVYSLGFDNIEGISLYRTAQLGSFDSTLQLIFGAYSGNISLAGSAASAKIDSIAGITWELGQDWFNLRAAYLSGKVTIDAPALQPLLGGLQQVGLPQVATSVDFADDKGVFIGLGATIDRNNLIAVFEFNKVDVEDTFFAERENYYLSVGYRFDTITPYVSFEREEHSSKAEIYQPLTTALPPQLLLPLIGTVESLAFEADTFNIGMRYDFHPSAAFKAQFSSQKDKIQNDRSGLITVGVDLVF</sequence>
<evidence type="ECO:0000259" key="2">
    <source>
        <dbReference type="Pfam" id="PF13609"/>
    </source>
</evidence>
<dbReference type="InterPro" id="IPR023614">
    <property type="entry name" value="Porin_dom_sf"/>
</dbReference>
<feature type="signal peptide" evidence="1">
    <location>
        <begin position="1"/>
        <end position="21"/>
    </location>
</feature>
<name>A0ABU8C4V4_9GAMM</name>
<comment type="caution">
    <text evidence="3">The sequence shown here is derived from an EMBL/GenBank/DDBJ whole genome shotgun (WGS) entry which is preliminary data.</text>
</comment>
<dbReference type="SUPFAM" id="SSF56935">
    <property type="entry name" value="Porins"/>
    <property type="match status" value="1"/>
</dbReference>
<evidence type="ECO:0000313" key="4">
    <source>
        <dbReference type="Proteomes" id="UP001375382"/>
    </source>
</evidence>
<dbReference type="InterPro" id="IPR033900">
    <property type="entry name" value="Gram_neg_porin_domain"/>
</dbReference>
<evidence type="ECO:0000313" key="3">
    <source>
        <dbReference type="EMBL" id="MEH8016945.1"/>
    </source>
</evidence>
<accession>A0ABU8C4V4</accession>
<proteinExistence type="predicted"/>
<evidence type="ECO:0000256" key="1">
    <source>
        <dbReference type="SAM" id="SignalP"/>
    </source>
</evidence>
<keyword evidence="4" id="KW-1185">Reference proteome</keyword>
<dbReference type="Pfam" id="PF13609">
    <property type="entry name" value="Porin_4"/>
    <property type="match status" value="1"/>
</dbReference>
<keyword evidence="1" id="KW-0732">Signal</keyword>
<feature type="domain" description="Porin" evidence="2">
    <location>
        <begin position="8"/>
        <end position="359"/>
    </location>
</feature>
<dbReference type="EMBL" id="JALAAR010000004">
    <property type="protein sequence ID" value="MEH8016945.1"/>
    <property type="molecule type" value="Genomic_DNA"/>
</dbReference>
<gene>
    <name evidence="3" type="ORF">MN202_06870</name>
</gene>
<dbReference type="Proteomes" id="UP001375382">
    <property type="component" value="Unassembled WGS sequence"/>
</dbReference>
<feature type="chain" id="PRO_5046473505" evidence="1">
    <location>
        <begin position="22"/>
        <end position="376"/>
    </location>
</feature>
<reference evidence="3 4" key="1">
    <citation type="journal article" date="2023" name="Ecotoxicol. Environ. Saf.">
        <title>Mercury remediation potential of mercury-resistant strain Rheinheimera metallidurans sp. nov. isolated from a municipal waste dumping site.</title>
        <authorList>
            <person name="Yadav V."/>
            <person name="Manjhi A."/>
            <person name="Vadakedath N."/>
        </authorList>
    </citation>
    <scope>NUCLEOTIDE SEQUENCE [LARGE SCALE GENOMIC DNA]</scope>
    <source>
        <strain evidence="3 4">E-49</strain>
    </source>
</reference>
<protein>
    <submittedName>
        <fullName evidence="3">Porin</fullName>
    </submittedName>
</protein>
<organism evidence="3 4">
    <name type="scientific">Rheinheimera muenzenbergensis</name>
    <dbReference type="NCBI Taxonomy" id="1193628"/>
    <lineage>
        <taxon>Bacteria</taxon>
        <taxon>Pseudomonadati</taxon>
        <taxon>Pseudomonadota</taxon>
        <taxon>Gammaproteobacteria</taxon>
        <taxon>Chromatiales</taxon>
        <taxon>Chromatiaceae</taxon>
        <taxon>Rheinheimera</taxon>
    </lineage>
</organism>
<dbReference type="RefSeq" id="WP_335735357.1">
    <property type="nucleotide sequence ID" value="NZ_JALAAR010000004.1"/>
</dbReference>
<dbReference type="Gene3D" id="2.40.160.10">
    <property type="entry name" value="Porin"/>
    <property type="match status" value="1"/>
</dbReference>